<proteinExistence type="predicted"/>
<protein>
    <submittedName>
        <fullName evidence="1">Uncharacterized protein</fullName>
    </submittedName>
</protein>
<evidence type="ECO:0000313" key="2">
    <source>
        <dbReference type="Proteomes" id="UP001229421"/>
    </source>
</evidence>
<dbReference type="EMBL" id="JAUHHV010000008">
    <property type="protein sequence ID" value="KAK1414900.1"/>
    <property type="molecule type" value="Genomic_DNA"/>
</dbReference>
<dbReference type="Proteomes" id="UP001229421">
    <property type="component" value="Unassembled WGS sequence"/>
</dbReference>
<accession>A0AAD8NG66</accession>
<organism evidence="1 2">
    <name type="scientific">Tagetes erecta</name>
    <name type="common">African marigold</name>
    <dbReference type="NCBI Taxonomy" id="13708"/>
    <lineage>
        <taxon>Eukaryota</taxon>
        <taxon>Viridiplantae</taxon>
        <taxon>Streptophyta</taxon>
        <taxon>Embryophyta</taxon>
        <taxon>Tracheophyta</taxon>
        <taxon>Spermatophyta</taxon>
        <taxon>Magnoliopsida</taxon>
        <taxon>eudicotyledons</taxon>
        <taxon>Gunneridae</taxon>
        <taxon>Pentapetalae</taxon>
        <taxon>asterids</taxon>
        <taxon>campanulids</taxon>
        <taxon>Asterales</taxon>
        <taxon>Asteraceae</taxon>
        <taxon>Asteroideae</taxon>
        <taxon>Heliantheae alliance</taxon>
        <taxon>Tageteae</taxon>
        <taxon>Tagetes</taxon>
    </lineage>
</organism>
<comment type="caution">
    <text evidence="1">The sequence shown here is derived from an EMBL/GenBank/DDBJ whole genome shotgun (WGS) entry which is preliminary data.</text>
</comment>
<gene>
    <name evidence="1" type="ORF">QVD17_30662</name>
</gene>
<dbReference type="AlphaFoldDB" id="A0AAD8NG66"/>
<reference evidence="1" key="1">
    <citation type="journal article" date="2023" name="bioRxiv">
        <title>Improved chromosome-level genome assembly for marigold (Tagetes erecta).</title>
        <authorList>
            <person name="Jiang F."/>
            <person name="Yuan L."/>
            <person name="Wang S."/>
            <person name="Wang H."/>
            <person name="Xu D."/>
            <person name="Wang A."/>
            <person name="Fan W."/>
        </authorList>
    </citation>
    <scope>NUCLEOTIDE SEQUENCE</scope>
    <source>
        <strain evidence="1">WSJ</strain>
        <tissue evidence="1">Leaf</tissue>
    </source>
</reference>
<keyword evidence="2" id="KW-1185">Reference proteome</keyword>
<sequence>MLQVFDFPVKRPPYPPEIKASSPTQIGTSAPIYLRRFMPDEQGCKQWWQAVITWVVGRRTGGYGVGRFGCGGGYFWSWVCAVMMVVSGVCCG</sequence>
<name>A0AAD8NG66_TARER</name>
<evidence type="ECO:0000313" key="1">
    <source>
        <dbReference type="EMBL" id="KAK1414900.1"/>
    </source>
</evidence>